<dbReference type="InterPro" id="IPR051610">
    <property type="entry name" value="GPI/OXD"/>
</dbReference>
<dbReference type="AlphaFoldDB" id="A0A0F9T639"/>
<evidence type="ECO:0000259" key="2">
    <source>
        <dbReference type="Pfam" id="PF07883"/>
    </source>
</evidence>
<dbReference type="PANTHER" id="PTHR35848:SF6">
    <property type="entry name" value="CUPIN TYPE-2 DOMAIN-CONTAINING PROTEIN"/>
    <property type="match status" value="1"/>
</dbReference>
<name>A0A0F9T639_9ZZZZ</name>
<feature type="domain" description="Cupin type-2" evidence="2">
    <location>
        <begin position="41"/>
        <end position="111"/>
    </location>
</feature>
<evidence type="ECO:0000313" key="3">
    <source>
        <dbReference type="EMBL" id="KKN70322.1"/>
    </source>
</evidence>
<sequence>MDFSVRNARDADAARIDEDWGSLTWLAGGKIGNAAEQTVGRVTIKKGCCNPRHHHPNCEEVLVLLAGRLEHTVGDDETVTLEPGDTIVIATDIQHNAHSVGDVDADMIVVFSSADRQVVGE</sequence>
<dbReference type="InterPro" id="IPR013096">
    <property type="entry name" value="Cupin_2"/>
</dbReference>
<reference evidence="3" key="1">
    <citation type="journal article" date="2015" name="Nature">
        <title>Complex archaea that bridge the gap between prokaryotes and eukaryotes.</title>
        <authorList>
            <person name="Spang A."/>
            <person name="Saw J.H."/>
            <person name="Jorgensen S.L."/>
            <person name="Zaremba-Niedzwiedzka K."/>
            <person name="Martijn J."/>
            <person name="Lind A.E."/>
            <person name="van Eijk R."/>
            <person name="Schleper C."/>
            <person name="Guy L."/>
            <person name="Ettema T.J."/>
        </authorList>
    </citation>
    <scope>NUCLEOTIDE SEQUENCE</scope>
</reference>
<organism evidence="3">
    <name type="scientific">marine sediment metagenome</name>
    <dbReference type="NCBI Taxonomy" id="412755"/>
    <lineage>
        <taxon>unclassified sequences</taxon>
        <taxon>metagenomes</taxon>
        <taxon>ecological metagenomes</taxon>
    </lineage>
</organism>
<proteinExistence type="predicted"/>
<dbReference type="InterPro" id="IPR014710">
    <property type="entry name" value="RmlC-like_jellyroll"/>
</dbReference>
<gene>
    <name evidence="3" type="ORF">LCGC14_0431880</name>
</gene>
<comment type="caution">
    <text evidence="3">The sequence shown here is derived from an EMBL/GenBank/DDBJ whole genome shotgun (WGS) entry which is preliminary data.</text>
</comment>
<dbReference type="Pfam" id="PF07883">
    <property type="entry name" value="Cupin_2"/>
    <property type="match status" value="1"/>
</dbReference>
<dbReference type="PANTHER" id="PTHR35848">
    <property type="entry name" value="OXALATE-BINDING PROTEIN"/>
    <property type="match status" value="1"/>
</dbReference>
<accession>A0A0F9T639</accession>
<dbReference type="SUPFAM" id="SSF51182">
    <property type="entry name" value="RmlC-like cupins"/>
    <property type="match status" value="1"/>
</dbReference>
<keyword evidence="1" id="KW-0479">Metal-binding</keyword>
<evidence type="ECO:0000256" key="1">
    <source>
        <dbReference type="ARBA" id="ARBA00022723"/>
    </source>
</evidence>
<dbReference type="Gene3D" id="2.60.120.10">
    <property type="entry name" value="Jelly Rolls"/>
    <property type="match status" value="1"/>
</dbReference>
<dbReference type="GO" id="GO:0046872">
    <property type="term" value="F:metal ion binding"/>
    <property type="evidence" value="ECO:0007669"/>
    <property type="project" value="UniProtKB-KW"/>
</dbReference>
<dbReference type="InterPro" id="IPR011051">
    <property type="entry name" value="RmlC_Cupin_sf"/>
</dbReference>
<dbReference type="EMBL" id="LAZR01000405">
    <property type="protein sequence ID" value="KKN70322.1"/>
    <property type="molecule type" value="Genomic_DNA"/>
</dbReference>
<protein>
    <recommendedName>
        <fullName evidence="2">Cupin type-2 domain-containing protein</fullName>
    </recommendedName>
</protein>